<dbReference type="PANTHER" id="PTHR11759">
    <property type="entry name" value="40S RIBOSOMAL PROTEIN S14/30S RIBOSOMAL PROTEIN S11"/>
    <property type="match status" value="1"/>
</dbReference>
<organism evidence="4 5">
    <name type="scientific">Ridgeia piscesae</name>
    <name type="common">Tubeworm</name>
    <dbReference type="NCBI Taxonomy" id="27915"/>
    <lineage>
        <taxon>Eukaryota</taxon>
        <taxon>Metazoa</taxon>
        <taxon>Spiralia</taxon>
        <taxon>Lophotrochozoa</taxon>
        <taxon>Annelida</taxon>
        <taxon>Polychaeta</taxon>
        <taxon>Sedentaria</taxon>
        <taxon>Canalipalpata</taxon>
        <taxon>Sabellida</taxon>
        <taxon>Siboglinidae</taxon>
        <taxon>Ridgeia</taxon>
    </lineage>
</organism>
<reference evidence="4" key="1">
    <citation type="journal article" date="2023" name="Mol. Biol. Evol.">
        <title>Third-Generation Sequencing Reveals the Adaptive Role of the Epigenome in Three Deep-Sea Polychaetes.</title>
        <authorList>
            <person name="Perez M."/>
            <person name="Aroh O."/>
            <person name="Sun Y."/>
            <person name="Lan Y."/>
            <person name="Juniper S.K."/>
            <person name="Young C.R."/>
            <person name="Angers B."/>
            <person name="Qian P.Y."/>
        </authorList>
    </citation>
    <scope>NUCLEOTIDE SEQUENCE</scope>
    <source>
        <strain evidence="4">R07B-5</strain>
    </source>
</reference>
<dbReference type="GO" id="GO:1990904">
    <property type="term" value="C:ribonucleoprotein complex"/>
    <property type="evidence" value="ECO:0007669"/>
    <property type="project" value="UniProtKB-KW"/>
</dbReference>
<name>A0AAD9KFA4_RIDPI</name>
<dbReference type="InterPro" id="IPR001971">
    <property type="entry name" value="Ribosomal_uS11"/>
</dbReference>
<proteinExistence type="inferred from homology"/>
<dbReference type="SUPFAM" id="SSF53137">
    <property type="entry name" value="Translational machinery components"/>
    <property type="match status" value="1"/>
</dbReference>
<dbReference type="Proteomes" id="UP001209878">
    <property type="component" value="Unassembled WGS sequence"/>
</dbReference>
<dbReference type="Gene3D" id="3.30.420.80">
    <property type="entry name" value="Ribosomal protein S11"/>
    <property type="match status" value="1"/>
</dbReference>
<evidence type="ECO:0000313" key="4">
    <source>
        <dbReference type="EMBL" id="KAK2170599.1"/>
    </source>
</evidence>
<keyword evidence="2" id="KW-0689">Ribosomal protein</keyword>
<dbReference type="HAMAP" id="MF_01310">
    <property type="entry name" value="Ribosomal_uS11"/>
    <property type="match status" value="1"/>
</dbReference>
<dbReference type="EMBL" id="JAODUO010001146">
    <property type="protein sequence ID" value="KAK2170599.1"/>
    <property type="molecule type" value="Genomic_DNA"/>
</dbReference>
<dbReference type="InterPro" id="IPR036967">
    <property type="entry name" value="Ribosomal_uS11_sf"/>
</dbReference>
<evidence type="ECO:0000256" key="3">
    <source>
        <dbReference type="ARBA" id="ARBA00023274"/>
    </source>
</evidence>
<keyword evidence="5" id="KW-1185">Reference proteome</keyword>
<protein>
    <recommendedName>
        <fullName evidence="6">Ribosomal protein S11</fullName>
    </recommendedName>
</protein>
<comment type="caution">
    <text evidence="4">The sequence shown here is derived from an EMBL/GenBank/DDBJ whole genome shotgun (WGS) entry which is preliminary data.</text>
</comment>
<dbReference type="GO" id="GO:0006412">
    <property type="term" value="P:translation"/>
    <property type="evidence" value="ECO:0007669"/>
    <property type="project" value="InterPro"/>
</dbReference>
<evidence type="ECO:0000256" key="1">
    <source>
        <dbReference type="ARBA" id="ARBA00006194"/>
    </source>
</evidence>
<dbReference type="GO" id="GO:0005840">
    <property type="term" value="C:ribosome"/>
    <property type="evidence" value="ECO:0007669"/>
    <property type="project" value="UniProtKB-KW"/>
</dbReference>
<comment type="similarity">
    <text evidence="1">Belongs to the universal ribosomal protein uS11 family.</text>
</comment>
<accession>A0AAD9KFA4</accession>
<evidence type="ECO:0000256" key="2">
    <source>
        <dbReference type="ARBA" id="ARBA00022980"/>
    </source>
</evidence>
<evidence type="ECO:0008006" key="6">
    <source>
        <dbReference type="Google" id="ProtNLM"/>
    </source>
</evidence>
<gene>
    <name evidence="4" type="ORF">NP493_1148g00009</name>
</gene>
<dbReference type="AlphaFoldDB" id="A0AAD9KFA4"/>
<evidence type="ECO:0000313" key="5">
    <source>
        <dbReference type="Proteomes" id="UP001209878"/>
    </source>
</evidence>
<keyword evidence="3" id="KW-0687">Ribonucleoprotein</keyword>
<dbReference type="GO" id="GO:0003735">
    <property type="term" value="F:structural constituent of ribosome"/>
    <property type="evidence" value="ECO:0007669"/>
    <property type="project" value="InterPro"/>
</dbReference>
<dbReference type="Pfam" id="PF00411">
    <property type="entry name" value="Ribosomal_S11"/>
    <property type="match status" value="1"/>
</dbReference>
<sequence length="218" mass="23531">MLRSVAEACQRAYTCSCHLQHAFASRTLQQSMRALSIGPRLFHTGPSVQMLDSKQKTKKIVPSAQQAEAIVEEDLLGLDGFTDAGITIPTEETSSMLIAGTRYDELPIVHIKSSLNNTIIIATDFTGKTKITRASCGTEGFRNVKKKTTVAAQATGLTIGNRIMKKGIQNVRVCVKGLGVGRLAAIKGLQMAGVTVVSLTDRTFVPHNGPKPRKARRV</sequence>